<dbReference type="Proteomes" id="UP000337189">
    <property type="component" value="Unassembled WGS sequence"/>
</dbReference>
<dbReference type="RefSeq" id="WP_281350620.1">
    <property type="nucleotide sequence ID" value="NZ_CABPSJ010000003.1"/>
</dbReference>
<proteinExistence type="predicted"/>
<sequence length="43" mass="4406">MFTVASFRREASPTCGAHAQQTPVCAASQFSVYVPGASAQAAC</sequence>
<dbReference type="EMBL" id="CABPSJ010000003">
    <property type="protein sequence ID" value="VVE02437.1"/>
    <property type="molecule type" value="Genomic_DNA"/>
</dbReference>
<protein>
    <submittedName>
        <fullName evidence="1">Uncharacterized protein</fullName>
    </submittedName>
</protein>
<evidence type="ECO:0000313" key="2">
    <source>
        <dbReference type="Proteomes" id="UP000337189"/>
    </source>
</evidence>
<accession>A0A5E4UR86</accession>
<reference evidence="1 2" key="1">
    <citation type="submission" date="2019-08" db="EMBL/GenBank/DDBJ databases">
        <authorList>
            <person name="Peeters C."/>
        </authorList>
    </citation>
    <scope>NUCLEOTIDE SEQUENCE [LARGE SCALE GENOMIC DNA]</scope>
    <source>
        <strain evidence="1 2">LMG 31110</strain>
    </source>
</reference>
<name>A0A5E4UR86_9BURK</name>
<dbReference type="AlphaFoldDB" id="A0A5E4UR86"/>
<gene>
    <name evidence="1" type="ORF">PCO31110_02212</name>
</gene>
<evidence type="ECO:0000313" key="1">
    <source>
        <dbReference type="EMBL" id="VVE02437.1"/>
    </source>
</evidence>
<organism evidence="1 2">
    <name type="scientific">Pandoraea communis</name>
    <dbReference type="NCBI Taxonomy" id="2508297"/>
    <lineage>
        <taxon>Bacteria</taxon>
        <taxon>Pseudomonadati</taxon>
        <taxon>Pseudomonadota</taxon>
        <taxon>Betaproteobacteria</taxon>
        <taxon>Burkholderiales</taxon>
        <taxon>Burkholderiaceae</taxon>
        <taxon>Pandoraea</taxon>
    </lineage>
</organism>